<dbReference type="AlphaFoldDB" id="A0A8J6ASY6"/>
<dbReference type="Proteomes" id="UP000717585">
    <property type="component" value="Unassembled WGS sequence"/>
</dbReference>
<protein>
    <submittedName>
        <fullName evidence="2">Uncharacterized protein</fullName>
    </submittedName>
</protein>
<organism evidence="2 3">
    <name type="scientific">Carpediemonas membranifera</name>
    <dbReference type="NCBI Taxonomy" id="201153"/>
    <lineage>
        <taxon>Eukaryota</taxon>
        <taxon>Metamonada</taxon>
        <taxon>Carpediemonas-like organisms</taxon>
        <taxon>Carpediemonas</taxon>
    </lineage>
</organism>
<sequence length="128" mass="14082">MLHTRSALRQCDTPTISLEQTQPISEKPSNEHQNTTKDASFRSSVLTSTIPASVTGTIPLQTTPTPLKPTTDHTPCPGTTLDPFVHQEVDRDALDIVPLLRENTMEVRAGRMVMKVGPRPPWDVTPCV</sequence>
<feature type="compositionally biased region" description="Polar residues" evidence="1">
    <location>
        <begin position="12"/>
        <end position="24"/>
    </location>
</feature>
<keyword evidence="3" id="KW-1185">Reference proteome</keyword>
<name>A0A8J6ASY6_9EUKA</name>
<comment type="caution">
    <text evidence="2">The sequence shown here is derived from an EMBL/GenBank/DDBJ whole genome shotgun (WGS) entry which is preliminary data.</text>
</comment>
<feature type="region of interest" description="Disordered" evidence="1">
    <location>
        <begin position="1"/>
        <end position="83"/>
    </location>
</feature>
<feature type="compositionally biased region" description="Polar residues" evidence="1">
    <location>
        <begin position="31"/>
        <end position="54"/>
    </location>
</feature>
<reference evidence="2" key="1">
    <citation type="submission" date="2021-05" db="EMBL/GenBank/DDBJ databases">
        <title>A free-living protist that lacks canonical eukaryotic 1 DNA replication and segregation systems.</title>
        <authorList>
            <person name="Salas-Leiva D.E."/>
            <person name="Tromer E.C."/>
            <person name="Curtis B.A."/>
            <person name="Jerlstrom-Hultqvist J."/>
            <person name="Kolisko M."/>
            <person name="Yi Z."/>
            <person name="Salas-Leiva J.S."/>
            <person name="Gallot-Lavallee L."/>
            <person name="Kops G.J.P.L."/>
            <person name="Archibald J.M."/>
            <person name="Simpson A.G.B."/>
            <person name="Roger A.J."/>
        </authorList>
    </citation>
    <scope>NUCLEOTIDE SEQUENCE</scope>
    <source>
        <strain evidence="2">BICM</strain>
    </source>
</reference>
<dbReference type="EMBL" id="JAHDYR010000025">
    <property type="protein sequence ID" value="KAG9393298.1"/>
    <property type="molecule type" value="Genomic_DNA"/>
</dbReference>
<feature type="compositionally biased region" description="Low complexity" evidence="1">
    <location>
        <begin position="55"/>
        <end position="75"/>
    </location>
</feature>
<evidence type="ECO:0000313" key="3">
    <source>
        <dbReference type="Proteomes" id="UP000717585"/>
    </source>
</evidence>
<proteinExistence type="predicted"/>
<evidence type="ECO:0000256" key="1">
    <source>
        <dbReference type="SAM" id="MobiDB-lite"/>
    </source>
</evidence>
<accession>A0A8J6ASY6</accession>
<gene>
    <name evidence="2" type="ORF">J8273_3431</name>
</gene>
<evidence type="ECO:0000313" key="2">
    <source>
        <dbReference type="EMBL" id="KAG9393298.1"/>
    </source>
</evidence>